<feature type="transmembrane region" description="Helical" evidence="5">
    <location>
        <begin position="184"/>
        <end position="207"/>
    </location>
</feature>
<feature type="transmembrane region" description="Helical" evidence="5">
    <location>
        <begin position="367"/>
        <end position="392"/>
    </location>
</feature>
<evidence type="ECO:0000256" key="3">
    <source>
        <dbReference type="ARBA" id="ARBA00022989"/>
    </source>
</evidence>
<evidence type="ECO:0000256" key="1">
    <source>
        <dbReference type="ARBA" id="ARBA00004141"/>
    </source>
</evidence>
<sequence>MTNVIKDDPENPQNWSLAKKNFVAFVICFYSFVVYFGSSISVGAVPEIVTKFGVSVEVSSLALSLYVLGYGLGPMIFSPLSEMAIVGRNAPYFITLFIYTMLWIGAATVKNLAGYLVLRFLTGFFGSPALATGGATLSDIYPLIKVPYAIIVWGAATVVGPALAPVVANFSAPAMNWHWVSWEMLWVSAPVLILWLFVPETSASTILHYRARRLRRLTGNAKYRTKEEIDRIASQTTTKSIFYNAIMKPTEINALDPAVLFSTVYTSLIYAIFYSFFESFPIIFERVYHFRFEVTGLPFLAVLPALAVATTLLASYWHLSVERHLPSKGMAAFGAPERRLVPGLIVCSLTPIGLFITAWSARPSVHWMVPILGLFLNIIGTFTVIVCMLQYLAFSYPRYAASLFAANDFARSTLAAGAVMFSRPMFVNLGLDWGISLLAFLDIVCCVLLFGLWRFGGYLRGKSRFAET</sequence>
<feature type="transmembrane region" description="Helical" evidence="5">
    <location>
        <begin position="143"/>
        <end position="164"/>
    </location>
</feature>
<organism evidence="7 8">
    <name type="scientific">Aspergillus pseudoustus</name>
    <dbReference type="NCBI Taxonomy" id="1810923"/>
    <lineage>
        <taxon>Eukaryota</taxon>
        <taxon>Fungi</taxon>
        <taxon>Dikarya</taxon>
        <taxon>Ascomycota</taxon>
        <taxon>Pezizomycotina</taxon>
        <taxon>Eurotiomycetes</taxon>
        <taxon>Eurotiomycetidae</taxon>
        <taxon>Eurotiales</taxon>
        <taxon>Aspergillaceae</taxon>
        <taxon>Aspergillus</taxon>
        <taxon>Aspergillus subgen. Nidulantes</taxon>
    </lineage>
</organism>
<feature type="transmembrane region" description="Helical" evidence="5">
    <location>
        <begin position="58"/>
        <end position="77"/>
    </location>
</feature>
<dbReference type="Pfam" id="PF07690">
    <property type="entry name" value="MFS_1"/>
    <property type="match status" value="1"/>
</dbReference>
<keyword evidence="3 5" id="KW-1133">Transmembrane helix</keyword>
<comment type="caution">
    <text evidence="7">The sequence shown here is derived from an EMBL/GenBank/DDBJ whole genome shotgun (WGS) entry which is preliminary data.</text>
</comment>
<evidence type="ECO:0000256" key="2">
    <source>
        <dbReference type="ARBA" id="ARBA00022692"/>
    </source>
</evidence>
<keyword evidence="8" id="KW-1185">Reference proteome</keyword>
<protein>
    <submittedName>
        <fullName evidence="7">MFS general substrate transporter</fullName>
    </submittedName>
</protein>
<evidence type="ECO:0000259" key="6">
    <source>
        <dbReference type="PROSITE" id="PS50850"/>
    </source>
</evidence>
<evidence type="ECO:0000256" key="5">
    <source>
        <dbReference type="SAM" id="Phobius"/>
    </source>
</evidence>
<dbReference type="InterPro" id="IPR020846">
    <property type="entry name" value="MFS_dom"/>
</dbReference>
<feature type="transmembrane region" description="Helical" evidence="5">
    <location>
        <begin position="297"/>
        <end position="319"/>
    </location>
</feature>
<name>A0ABR4JGM5_9EURO</name>
<feature type="domain" description="Major facilitator superfamily (MFS) profile" evidence="6">
    <location>
        <begin position="23"/>
        <end position="468"/>
    </location>
</feature>
<accession>A0ABR4JGM5</accession>
<feature type="transmembrane region" description="Helical" evidence="5">
    <location>
        <begin position="399"/>
        <end position="421"/>
    </location>
</feature>
<feature type="transmembrane region" description="Helical" evidence="5">
    <location>
        <begin position="21"/>
        <end position="38"/>
    </location>
</feature>
<dbReference type="CDD" id="cd17323">
    <property type="entry name" value="MFS_Tpo1_MDR_like"/>
    <property type="match status" value="1"/>
</dbReference>
<dbReference type="InterPro" id="IPR036259">
    <property type="entry name" value="MFS_trans_sf"/>
</dbReference>
<keyword evidence="4 5" id="KW-0472">Membrane</keyword>
<dbReference type="Gene3D" id="1.20.1250.20">
    <property type="entry name" value="MFS general substrate transporter like domains"/>
    <property type="match status" value="1"/>
</dbReference>
<dbReference type="PROSITE" id="PS50850">
    <property type="entry name" value="MFS"/>
    <property type="match status" value="1"/>
</dbReference>
<comment type="subcellular location">
    <subcellularLocation>
        <location evidence="1">Membrane</location>
        <topology evidence="1">Multi-pass membrane protein</topology>
    </subcellularLocation>
</comment>
<dbReference type="SUPFAM" id="SSF103473">
    <property type="entry name" value="MFS general substrate transporter"/>
    <property type="match status" value="1"/>
</dbReference>
<feature type="transmembrane region" description="Helical" evidence="5">
    <location>
        <begin position="89"/>
        <end position="106"/>
    </location>
</feature>
<evidence type="ECO:0000256" key="4">
    <source>
        <dbReference type="ARBA" id="ARBA00023136"/>
    </source>
</evidence>
<reference evidence="7 8" key="1">
    <citation type="submission" date="2024-07" db="EMBL/GenBank/DDBJ databases">
        <title>Section-level genome sequencing and comparative genomics of Aspergillus sections Usti and Cavernicolus.</title>
        <authorList>
            <consortium name="Lawrence Berkeley National Laboratory"/>
            <person name="Nybo J.L."/>
            <person name="Vesth T.C."/>
            <person name="Theobald S."/>
            <person name="Frisvad J.C."/>
            <person name="Larsen T.O."/>
            <person name="Kjaerboelling I."/>
            <person name="Rothschild-Mancinelli K."/>
            <person name="Lyhne E.K."/>
            <person name="Kogle M.E."/>
            <person name="Barry K."/>
            <person name="Clum A."/>
            <person name="Na H."/>
            <person name="Ledsgaard L."/>
            <person name="Lin J."/>
            <person name="Lipzen A."/>
            <person name="Kuo A."/>
            <person name="Riley R."/>
            <person name="Mondo S."/>
            <person name="Labutti K."/>
            <person name="Haridas S."/>
            <person name="Pangalinan J."/>
            <person name="Salamov A.A."/>
            <person name="Simmons B.A."/>
            <person name="Magnuson J.K."/>
            <person name="Chen J."/>
            <person name="Drula E."/>
            <person name="Henrissat B."/>
            <person name="Wiebenga A."/>
            <person name="Lubbers R.J."/>
            <person name="Gomes A.C."/>
            <person name="Makela M.R."/>
            <person name="Stajich J."/>
            <person name="Grigoriev I.V."/>
            <person name="Mortensen U.H."/>
            <person name="De Vries R.P."/>
            <person name="Baker S.E."/>
            <person name="Andersen M.R."/>
        </authorList>
    </citation>
    <scope>NUCLEOTIDE SEQUENCE [LARGE SCALE GENOMIC DNA]</scope>
    <source>
        <strain evidence="7 8">CBS 123904</strain>
    </source>
</reference>
<feature type="transmembrane region" description="Helical" evidence="5">
    <location>
        <begin position="340"/>
        <end position="361"/>
    </location>
</feature>
<dbReference type="EMBL" id="JBFXLU010000136">
    <property type="protein sequence ID" value="KAL2839196.1"/>
    <property type="molecule type" value="Genomic_DNA"/>
</dbReference>
<dbReference type="PANTHER" id="PTHR23502:SF23">
    <property type="entry name" value="FLUCONAZOLE RESISTANCE PROTEIN 1"/>
    <property type="match status" value="1"/>
</dbReference>
<gene>
    <name evidence="7" type="ORF">BJY01DRAFT_219382</name>
</gene>
<dbReference type="PANTHER" id="PTHR23502">
    <property type="entry name" value="MAJOR FACILITATOR SUPERFAMILY"/>
    <property type="match status" value="1"/>
</dbReference>
<dbReference type="Proteomes" id="UP001610446">
    <property type="component" value="Unassembled WGS sequence"/>
</dbReference>
<evidence type="ECO:0000313" key="8">
    <source>
        <dbReference type="Proteomes" id="UP001610446"/>
    </source>
</evidence>
<proteinExistence type="predicted"/>
<dbReference type="InterPro" id="IPR011701">
    <property type="entry name" value="MFS"/>
</dbReference>
<feature type="transmembrane region" description="Helical" evidence="5">
    <location>
        <begin position="258"/>
        <end position="277"/>
    </location>
</feature>
<keyword evidence="2 5" id="KW-0812">Transmembrane</keyword>
<evidence type="ECO:0000313" key="7">
    <source>
        <dbReference type="EMBL" id="KAL2839196.1"/>
    </source>
</evidence>
<feature type="transmembrane region" description="Helical" evidence="5">
    <location>
        <begin position="433"/>
        <end position="455"/>
    </location>
</feature>